<reference evidence="2" key="1">
    <citation type="journal article" date="2020" name="J Insects Food Feed">
        <title>The yellow mealworm (Tenebrio molitor) genome: a resource for the emerging insects as food and feed industry.</title>
        <authorList>
            <person name="Eriksson T."/>
            <person name="Andere A."/>
            <person name="Kelstrup H."/>
            <person name="Emery V."/>
            <person name="Picard C."/>
        </authorList>
    </citation>
    <scope>NUCLEOTIDE SEQUENCE</scope>
    <source>
        <strain evidence="2">Stoneville</strain>
        <tissue evidence="2">Whole head</tissue>
    </source>
</reference>
<feature type="region of interest" description="Disordered" evidence="1">
    <location>
        <begin position="66"/>
        <end position="93"/>
    </location>
</feature>
<protein>
    <submittedName>
        <fullName evidence="2">Uncharacterized protein</fullName>
    </submittedName>
</protein>
<evidence type="ECO:0000256" key="1">
    <source>
        <dbReference type="SAM" id="MobiDB-lite"/>
    </source>
</evidence>
<dbReference type="AlphaFoldDB" id="A0A8J6HF52"/>
<comment type="caution">
    <text evidence="2">The sequence shown here is derived from an EMBL/GenBank/DDBJ whole genome shotgun (WGS) entry which is preliminary data.</text>
</comment>
<gene>
    <name evidence="2" type="ORF">GEV33_009493</name>
</gene>
<dbReference type="Proteomes" id="UP000719412">
    <property type="component" value="Unassembled WGS sequence"/>
</dbReference>
<feature type="region of interest" description="Disordered" evidence="1">
    <location>
        <begin position="141"/>
        <end position="333"/>
    </location>
</feature>
<evidence type="ECO:0000313" key="3">
    <source>
        <dbReference type="Proteomes" id="UP000719412"/>
    </source>
</evidence>
<feature type="compositionally biased region" description="Basic and acidic residues" evidence="1">
    <location>
        <begin position="267"/>
        <end position="281"/>
    </location>
</feature>
<sequence>MVTRNPTTRDRVNKSNVQSQRSTIPIPIPILLPALVPILLPNPLPRLIPTPTSGLFIPLVSEPGLPASPPPQGPPLLLAAPPPPPLRPPPPPPPPPPFKVKWCSRSGRNKRFCGNYWFASPSPHPDGRPLDTVAPQSYPASVASHHSRKKGLALEAYGDRPEQGTLSGTGPSPLRFPDSAWIPPEQSKGETSTHGGTRTLVPPTFNEASTTSTMDHPLDLKCSAIDEVDAALAGMDSPDPSPVARPPTPQPAAPVPTPALESLQPEGPREEAWESNTRSRDPAGNTAPARVPAPDKAEVEAVPEDVYDGRERDGCTENNPSGRGPQARARLPRPESLCWSPLLLPLRDNWAAVQRVPLPSTPDRPPPATPGNPGTSTVSIVRPPPPAAPTSPAPPLSPEPAATPGNRRDG</sequence>
<accession>A0A8J6HF52</accession>
<feature type="region of interest" description="Disordered" evidence="1">
    <location>
        <begin position="1"/>
        <end position="20"/>
    </location>
</feature>
<keyword evidence="3" id="KW-1185">Reference proteome</keyword>
<name>A0A8J6HF52_TENMO</name>
<proteinExistence type="predicted"/>
<feature type="region of interest" description="Disordered" evidence="1">
    <location>
        <begin position="355"/>
        <end position="410"/>
    </location>
</feature>
<dbReference type="EMBL" id="JABDTM020025415">
    <property type="protein sequence ID" value="KAH0813298.1"/>
    <property type="molecule type" value="Genomic_DNA"/>
</dbReference>
<organism evidence="2 3">
    <name type="scientific">Tenebrio molitor</name>
    <name type="common">Yellow mealworm beetle</name>
    <dbReference type="NCBI Taxonomy" id="7067"/>
    <lineage>
        <taxon>Eukaryota</taxon>
        <taxon>Metazoa</taxon>
        <taxon>Ecdysozoa</taxon>
        <taxon>Arthropoda</taxon>
        <taxon>Hexapoda</taxon>
        <taxon>Insecta</taxon>
        <taxon>Pterygota</taxon>
        <taxon>Neoptera</taxon>
        <taxon>Endopterygota</taxon>
        <taxon>Coleoptera</taxon>
        <taxon>Polyphaga</taxon>
        <taxon>Cucujiformia</taxon>
        <taxon>Tenebrionidae</taxon>
        <taxon>Tenebrio</taxon>
    </lineage>
</organism>
<feature type="compositionally biased region" description="Pro residues" evidence="1">
    <location>
        <begin position="239"/>
        <end position="257"/>
    </location>
</feature>
<evidence type="ECO:0000313" key="2">
    <source>
        <dbReference type="EMBL" id="KAH0813298.1"/>
    </source>
</evidence>
<reference evidence="2" key="2">
    <citation type="submission" date="2021-08" db="EMBL/GenBank/DDBJ databases">
        <authorList>
            <person name="Eriksson T."/>
        </authorList>
    </citation>
    <scope>NUCLEOTIDE SEQUENCE</scope>
    <source>
        <strain evidence="2">Stoneville</strain>
        <tissue evidence="2">Whole head</tissue>
    </source>
</reference>
<feature type="compositionally biased region" description="Pro residues" evidence="1">
    <location>
        <begin position="359"/>
        <end position="370"/>
    </location>
</feature>
<feature type="compositionally biased region" description="Pro residues" evidence="1">
    <location>
        <begin position="382"/>
        <end position="398"/>
    </location>
</feature>